<comment type="caution">
    <text evidence="12">The sequence shown here is derived from an EMBL/GenBank/DDBJ whole genome shotgun (WGS) entry which is preliminary data.</text>
</comment>
<evidence type="ECO:0000259" key="11">
    <source>
        <dbReference type="PROSITE" id="PS51910"/>
    </source>
</evidence>
<dbReference type="PANTHER" id="PTHR45708">
    <property type="entry name" value="ENDOCHITINASE"/>
    <property type="match status" value="1"/>
</dbReference>
<proteinExistence type="inferred from homology"/>
<evidence type="ECO:0000256" key="2">
    <source>
        <dbReference type="ARBA" id="ARBA00012729"/>
    </source>
</evidence>
<dbReference type="PANTHER" id="PTHR45708:SF49">
    <property type="entry name" value="ENDOCHITINASE"/>
    <property type="match status" value="1"/>
</dbReference>
<evidence type="ECO:0000256" key="7">
    <source>
        <dbReference type="ARBA" id="ARBA00023326"/>
    </source>
</evidence>
<dbReference type="InterPro" id="IPR050542">
    <property type="entry name" value="Glycosyl_Hydrlase18_Chitinase"/>
</dbReference>
<evidence type="ECO:0000256" key="4">
    <source>
        <dbReference type="ARBA" id="ARBA00023024"/>
    </source>
</evidence>
<evidence type="ECO:0000256" key="5">
    <source>
        <dbReference type="ARBA" id="ARBA00023277"/>
    </source>
</evidence>
<dbReference type="GO" id="GO:0006032">
    <property type="term" value="P:chitin catabolic process"/>
    <property type="evidence" value="ECO:0007669"/>
    <property type="project" value="UniProtKB-KW"/>
</dbReference>
<dbReference type="InterPro" id="IPR017853">
    <property type="entry name" value="GH"/>
</dbReference>
<dbReference type="PROSITE" id="PS51910">
    <property type="entry name" value="GH18_2"/>
    <property type="match status" value="1"/>
</dbReference>
<keyword evidence="13" id="KW-1185">Reference proteome</keyword>
<protein>
    <recommendedName>
        <fullName evidence="2">chitinase</fullName>
        <ecNumber evidence="2">3.2.1.14</ecNumber>
    </recommendedName>
</protein>
<dbReference type="Gene3D" id="3.20.20.80">
    <property type="entry name" value="Glycosidases"/>
    <property type="match status" value="1"/>
</dbReference>
<dbReference type="GO" id="GO:0005576">
    <property type="term" value="C:extracellular region"/>
    <property type="evidence" value="ECO:0007669"/>
    <property type="project" value="TreeGrafter"/>
</dbReference>
<keyword evidence="3 8" id="KW-0378">Hydrolase</keyword>
<keyword evidence="10" id="KW-0732">Signal</keyword>
<dbReference type="GO" id="GO:0000272">
    <property type="term" value="P:polysaccharide catabolic process"/>
    <property type="evidence" value="ECO:0007669"/>
    <property type="project" value="UniProtKB-KW"/>
</dbReference>
<accession>A0A9P6U4A5</accession>
<feature type="signal peptide" evidence="10">
    <location>
        <begin position="1"/>
        <end position="28"/>
    </location>
</feature>
<dbReference type="GO" id="GO:0008843">
    <property type="term" value="F:endochitinase activity"/>
    <property type="evidence" value="ECO:0007669"/>
    <property type="project" value="UniProtKB-EC"/>
</dbReference>
<dbReference type="InterPro" id="IPR001223">
    <property type="entry name" value="Glyco_hydro18_cat"/>
</dbReference>
<evidence type="ECO:0000256" key="3">
    <source>
        <dbReference type="ARBA" id="ARBA00022801"/>
    </source>
</evidence>
<gene>
    <name evidence="12" type="primary">CHT1_3</name>
    <name evidence="12" type="ORF">DFQ27_004330</name>
</gene>
<keyword evidence="7" id="KW-0624">Polysaccharide degradation</keyword>
<evidence type="ECO:0000313" key="12">
    <source>
        <dbReference type="EMBL" id="KAG0259037.1"/>
    </source>
</evidence>
<comment type="catalytic activity">
    <reaction evidence="1">
        <text>Random endo-hydrolysis of N-acetyl-beta-D-glucosaminide (1-&gt;4)-beta-linkages in chitin and chitodextrins.</text>
        <dbReference type="EC" id="3.2.1.14"/>
    </reaction>
</comment>
<dbReference type="EMBL" id="JAAAJB010000300">
    <property type="protein sequence ID" value="KAG0259037.1"/>
    <property type="molecule type" value="Genomic_DNA"/>
</dbReference>
<evidence type="ECO:0000256" key="1">
    <source>
        <dbReference type="ARBA" id="ARBA00000822"/>
    </source>
</evidence>
<comment type="similarity">
    <text evidence="9">Belongs to the glycosyl hydrolase 18 family.</text>
</comment>
<dbReference type="Proteomes" id="UP000807716">
    <property type="component" value="Unassembled WGS sequence"/>
</dbReference>
<evidence type="ECO:0000256" key="6">
    <source>
        <dbReference type="ARBA" id="ARBA00023295"/>
    </source>
</evidence>
<dbReference type="EC" id="3.2.1.14" evidence="2"/>
<feature type="chain" id="PRO_5040362175" description="chitinase" evidence="10">
    <location>
        <begin position="29"/>
        <end position="448"/>
    </location>
</feature>
<evidence type="ECO:0000256" key="8">
    <source>
        <dbReference type="RuleBase" id="RU000489"/>
    </source>
</evidence>
<dbReference type="InterPro" id="IPR001579">
    <property type="entry name" value="Glyco_hydro_18_chit_AS"/>
</dbReference>
<dbReference type="PROSITE" id="PS01095">
    <property type="entry name" value="GH18_1"/>
    <property type="match status" value="1"/>
</dbReference>
<organism evidence="12 13">
    <name type="scientific">Actinomortierella ambigua</name>
    <dbReference type="NCBI Taxonomy" id="1343610"/>
    <lineage>
        <taxon>Eukaryota</taxon>
        <taxon>Fungi</taxon>
        <taxon>Fungi incertae sedis</taxon>
        <taxon>Mucoromycota</taxon>
        <taxon>Mortierellomycotina</taxon>
        <taxon>Mortierellomycetes</taxon>
        <taxon>Mortierellales</taxon>
        <taxon>Mortierellaceae</taxon>
        <taxon>Actinomortierella</taxon>
    </lineage>
</organism>
<reference evidence="12" key="1">
    <citation type="journal article" date="2020" name="Fungal Divers.">
        <title>Resolving the Mortierellaceae phylogeny through synthesis of multi-gene phylogenetics and phylogenomics.</title>
        <authorList>
            <person name="Vandepol N."/>
            <person name="Liber J."/>
            <person name="Desiro A."/>
            <person name="Na H."/>
            <person name="Kennedy M."/>
            <person name="Barry K."/>
            <person name="Grigoriev I.V."/>
            <person name="Miller A.N."/>
            <person name="O'Donnell K."/>
            <person name="Stajich J.E."/>
            <person name="Bonito G."/>
        </authorList>
    </citation>
    <scope>NUCLEOTIDE SEQUENCE</scope>
    <source>
        <strain evidence="12">BC1065</strain>
    </source>
</reference>
<keyword evidence="6 8" id="KW-0326">Glycosidase</keyword>
<feature type="domain" description="GH18" evidence="11">
    <location>
        <begin position="35"/>
        <end position="329"/>
    </location>
</feature>
<evidence type="ECO:0000313" key="13">
    <source>
        <dbReference type="Proteomes" id="UP000807716"/>
    </source>
</evidence>
<dbReference type="SUPFAM" id="SSF51445">
    <property type="entry name" value="(Trans)glycosidases"/>
    <property type="match status" value="1"/>
</dbReference>
<dbReference type="Pfam" id="PF00704">
    <property type="entry name" value="Glyco_hydro_18"/>
    <property type="match status" value="1"/>
</dbReference>
<name>A0A9P6U4A5_9FUNG</name>
<dbReference type="AlphaFoldDB" id="A0A9P6U4A5"/>
<evidence type="ECO:0000256" key="9">
    <source>
        <dbReference type="RuleBase" id="RU004453"/>
    </source>
</evidence>
<sequence>MQRLTLLFSTTLAVVYVTCSALIPSVYAFDRLSKTNVVNYWGQNSVSFSGGTEGDLIEYCQDNTVDALVIAFIYQIENGVPILNLSKHCSDKYPGTPHLRCPKIEQDIQACQARGKAILISIGGASGSHAVQDPAQGRALADQVWQLFLGGSHATRPFGNAILDGVDLDLESGQNAGYVEFVSALRTNYFKTTNNNNARPYLVTAAPQCPYPDQAMKEMLASSSFDMVFVQFYNNYCGMQSYGTPNFNFATWHQWATSTSVNKDVRVLLGVPGGPGAAGSGIIESTQLNTVLADLVARYDHFGGVMMWDAGIAHKSGLASSAKTQLKNGSAMRSFDHHANNNTATTTTAAAAATKKASVSPTIPATTASKASPAAAPTGTVIMSAHFRKPTDPKGQLAHRTLESAITHRYRGDRPTATATFVWTMATDYMGRPIKKGSPKWSLKKPSA</sequence>
<keyword evidence="5" id="KW-0119">Carbohydrate metabolism</keyword>
<evidence type="ECO:0000256" key="10">
    <source>
        <dbReference type="SAM" id="SignalP"/>
    </source>
</evidence>
<dbReference type="OrthoDB" id="6020543at2759"/>
<keyword evidence="4" id="KW-0146">Chitin degradation</keyword>